<evidence type="ECO:0000313" key="2">
    <source>
        <dbReference type="EMBL" id="GCD96921.1"/>
    </source>
</evidence>
<dbReference type="PROSITE" id="PS51725">
    <property type="entry name" value="ABM"/>
    <property type="match status" value="1"/>
</dbReference>
<dbReference type="Gene3D" id="3.30.70.100">
    <property type="match status" value="1"/>
</dbReference>
<dbReference type="PANTHER" id="PTHR33336:SF3">
    <property type="entry name" value="ABM DOMAIN-CONTAINING PROTEIN"/>
    <property type="match status" value="1"/>
</dbReference>
<dbReference type="InterPro" id="IPR050744">
    <property type="entry name" value="AI-2_Isomerase_LsrG"/>
</dbReference>
<sequence length="103" mass="11799">MDSYVLVVADVSCDPKDVDAFGRVMREFAAACREEPGCLSYEIFRSEDVPERFVFLEKYVDSAAFAAHRACDHYRDIGLARLLPLITAHDVRMYDRPREVPPE</sequence>
<dbReference type="RefSeq" id="WP_160161508.1">
    <property type="nucleotide sequence ID" value="NZ_BIFH01000022.1"/>
</dbReference>
<name>A0A401YQR0_9ACTN</name>
<evidence type="ECO:0000313" key="3">
    <source>
        <dbReference type="Proteomes" id="UP000286931"/>
    </source>
</evidence>
<gene>
    <name evidence="2" type="ORF">EHYA_04608</name>
</gene>
<dbReference type="GO" id="GO:0005829">
    <property type="term" value="C:cytosol"/>
    <property type="evidence" value="ECO:0007669"/>
    <property type="project" value="TreeGrafter"/>
</dbReference>
<evidence type="ECO:0000259" key="1">
    <source>
        <dbReference type="PROSITE" id="PS51725"/>
    </source>
</evidence>
<dbReference type="OrthoDB" id="3695636at2"/>
<keyword evidence="2" id="KW-0503">Monooxygenase</keyword>
<dbReference type="GO" id="GO:0004497">
    <property type="term" value="F:monooxygenase activity"/>
    <property type="evidence" value="ECO:0007669"/>
    <property type="project" value="UniProtKB-KW"/>
</dbReference>
<dbReference type="Pfam" id="PF03992">
    <property type="entry name" value="ABM"/>
    <property type="match status" value="1"/>
</dbReference>
<proteinExistence type="predicted"/>
<dbReference type="InterPro" id="IPR011008">
    <property type="entry name" value="Dimeric_a/b-barrel"/>
</dbReference>
<dbReference type="AlphaFoldDB" id="A0A401YQR0"/>
<keyword evidence="3" id="KW-1185">Reference proteome</keyword>
<feature type="domain" description="ABM" evidence="1">
    <location>
        <begin position="5"/>
        <end position="100"/>
    </location>
</feature>
<reference evidence="2 3" key="1">
    <citation type="submission" date="2018-12" db="EMBL/GenBank/DDBJ databases">
        <title>Draft genome sequence of Embleya hyalina NBRC 13850T.</title>
        <authorList>
            <person name="Komaki H."/>
            <person name="Hosoyama A."/>
            <person name="Kimura A."/>
            <person name="Ichikawa N."/>
            <person name="Tamura T."/>
        </authorList>
    </citation>
    <scope>NUCLEOTIDE SEQUENCE [LARGE SCALE GENOMIC DNA]</scope>
    <source>
        <strain evidence="2 3">NBRC 13850</strain>
    </source>
</reference>
<accession>A0A401YQR0</accession>
<dbReference type="InterPro" id="IPR007138">
    <property type="entry name" value="ABM_dom"/>
</dbReference>
<comment type="caution">
    <text evidence="2">The sequence shown here is derived from an EMBL/GenBank/DDBJ whole genome shotgun (WGS) entry which is preliminary data.</text>
</comment>
<keyword evidence="2" id="KW-0560">Oxidoreductase</keyword>
<dbReference type="Proteomes" id="UP000286931">
    <property type="component" value="Unassembled WGS sequence"/>
</dbReference>
<organism evidence="2 3">
    <name type="scientific">Embleya hyalina</name>
    <dbReference type="NCBI Taxonomy" id="516124"/>
    <lineage>
        <taxon>Bacteria</taxon>
        <taxon>Bacillati</taxon>
        <taxon>Actinomycetota</taxon>
        <taxon>Actinomycetes</taxon>
        <taxon>Kitasatosporales</taxon>
        <taxon>Streptomycetaceae</taxon>
        <taxon>Embleya</taxon>
    </lineage>
</organism>
<dbReference type="PANTHER" id="PTHR33336">
    <property type="entry name" value="QUINOL MONOOXYGENASE YGIN-RELATED"/>
    <property type="match status" value="1"/>
</dbReference>
<dbReference type="SUPFAM" id="SSF54909">
    <property type="entry name" value="Dimeric alpha+beta barrel"/>
    <property type="match status" value="1"/>
</dbReference>
<protein>
    <submittedName>
        <fullName evidence="2">Antibiotic biosynthesis monooxygenase</fullName>
    </submittedName>
</protein>
<dbReference type="EMBL" id="BIFH01000022">
    <property type="protein sequence ID" value="GCD96921.1"/>
    <property type="molecule type" value="Genomic_DNA"/>
</dbReference>